<dbReference type="GO" id="GO:0032432">
    <property type="term" value="C:actin filament bundle"/>
    <property type="evidence" value="ECO:0007669"/>
    <property type="project" value="TreeGrafter"/>
</dbReference>
<evidence type="ECO:0000259" key="3">
    <source>
        <dbReference type="PROSITE" id="PS50021"/>
    </source>
</evidence>
<dbReference type="CDD" id="cd21219">
    <property type="entry name" value="CH_PLS_FIM_rpt3"/>
    <property type="match status" value="1"/>
</dbReference>
<dbReference type="InterPro" id="IPR011992">
    <property type="entry name" value="EF-hand-dom_pair"/>
</dbReference>
<dbReference type="InterPro" id="IPR039959">
    <property type="entry name" value="Fimbrin/Plastin"/>
</dbReference>
<feature type="domain" description="Calponin-homology (CH)" evidence="3">
    <location>
        <begin position="495"/>
        <end position="598"/>
    </location>
</feature>
<comment type="caution">
    <text evidence="4">The sequence shown here is derived from an EMBL/GenBank/DDBJ whole genome shotgun (WGS) entry which is preliminary data.</text>
</comment>
<dbReference type="GO" id="GO:0005737">
    <property type="term" value="C:cytoplasm"/>
    <property type="evidence" value="ECO:0007669"/>
    <property type="project" value="TreeGrafter"/>
</dbReference>
<sequence>MEGSEPQQKAGAVPAGLQGFQTLFSAYDPQNTGRIDKEAITEAVSSIEIPAEAQKILTKVEEHKSDKIDFESFVNIFKGVGVSDEVRQKLIHNAGKVTNVMQGNVGYHSYSADEKSAFVNVVNHHLRNDADLASILPLNPDNNDLFDHCATGILLCKLINAAVPGTIFERAINVRQNLNVFQIKENLNLAINAAKSIGCTVVSIFPESIMEKKEHLVLGLVWQIIKILTLSPINLKAHPELVKLVEEGEELSDLLKLQPDVILLRWVNYHLKNSGSPKRINNFGNDVKDSEAYTLLLHQIDPAQCDLSPLQDGDLLSRAEKVIVNSRKLGVDTFTSARDIISGNAKLNIIFAAAIFNTNPGLYATEQELYEAAGLINDDVEGTREERAFRMWINSLNIEGLYVNNLYEDVKDGLVLIKVIDKIEPGLVNWKKVELKTNNRFKKIANCNYLIELGRALHFTLIGIGGSDFTDGQKKLILGYVWQLVRHATLKLVGNMTEESMMKWANSRVNTHAASYKDKSIANGRFLIELFSSIEPRAINWDLITPGEDPEGREQNAKYILSVARKLGSSIFCTWEDIVEVNPKMIMTLVATTYSLAGIYNRETREEVKSE</sequence>
<accession>A0AAU9J9C8</accession>
<keyword evidence="5" id="KW-1185">Reference proteome</keyword>
<dbReference type="GO" id="GO:0005884">
    <property type="term" value="C:actin filament"/>
    <property type="evidence" value="ECO:0007669"/>
    <property type="project" value="TreeGrafter"/>
</dbReference>
<protein>
    <recommendedName>
        <fullName evidence="3">Calponin-homology (CH) domain-containing protein</fullName>
    </recommendedName>
</protein>
<dbReference type="CDD" id="cd21220">
    <property type="entry name" value="CH_PLS_FIM_rpt4"/>
    <property type="match status" value="1"/>
</dbReference>
<organism evidence="4 5">
    <name type="scientific">Blepharisma stoltei</name>
    <dbReference type="NCBI Taxonomy" id="1481888"/>
    <lineage>
        <taxon>Eukaryota</taxon>
        <taxon>Sar</taxon>
        <taxon>Alveolata</taxon>
        <taxon>Ciliophora</taxon>
        <taxon>Postciliodesmatophora</taxon>
        <taxon>Heterotrichea</taxon>
        <taxon>Heterotrichida</taxon>
        <taxon>Blepharismidae</taxon>
        <taxon>Blepharisma</taxon>
    </lineage>
</organism>
<evidence type="ECO:0000256" key="1">
    <source>
        <dbReference type="ARBA" id="ARBA00022737"/>
    </source>
</evidence>
<dbReference type="Gene3D" id="1.10.418.10">
    <property type="entry name" value="Calponin-like domain"/>
    <property type="match status" value="4"/>
</dbReference>
<evidence type="ECO:0000313" key="5">
    <source>
        <dbReference type="Proteomes" id="UP001162131"/>
    </source>
</evidence>
<dbReference type="SUPFAM" id="SSF47576">
    <property type="entry name" value="Calponin-homology domain, CH-domain"/>
    <property type="match status" value="1"/>
</dbReference>
<feature type="domain" description="Calponin-homology (CH)" evidence="3">
    <location>
        <begin position="257"/>
        <end position="360"/>
    </location>
</feature>
<dbReference type="GO" id="GO:0051639">
    <property type="term" value="P:actin filament network formation"/>
    <property type="evidence" value="ECO:0007669"/>
    <property type="project" value="TreeGrafter"/>
</dbReference>
<dbReference type="Pfam" id="PF00307">
    <property type="entry name" value="CH"/>
    <property type="match status" value="4"/>
</dbReference>
<evidence type="ECO:0000256" key="2">
    <source>
        <dbReference type="ARBA" id="ARBA00023203"/>
    </source>
</evidence>
<dbReference type="AlphaFoldDB" id="A0AAU9J9C8"/>
<dbReference type="Gene3D" id="1.10.238.10">
    <property type="entry name" value="EF-hand"/>
    <property type="match status" value="1"/>
</dbReference>
<reference evidence="4" key="1">
    <citation type="submission" date="2021-09" db="EMBL/GenBank/DDBJ databases">
        <authorList>
            <consortium name="AG Swart"/>
            <person name="Singh M."/>
            <person name="Singh A."/>
            <person name="Seah K."/>
            <person name="Emmerich C."/>
        </authorList>
    </citation>
    <scope>NUCLEOTIDE SEQUENCE</scope>
    <source>
        <strain evidence="4">ATCC30299</strain>
    </source>
</reference>
<dbReference type="SMART" id="SM00033">
    <property type="entry name" value="CH"/>
    <property type="match status" value="4"/>
</dbReference>
<keyword evidence="2" id="KW-0009">Actin-binding</keyword>
<dbReference type="PANTHER" id="PTHR19961:SF18">
    <property type="entry name" value="FI19014P1"/>
    <property type="match status" value="1"/>
</dbReference>
<dbReference type="GO" id="GO:0051017">
    <property type="term" value="P:actin filament bundle assembly"/>
    <property type="evidence" value="ECO:0007669"/>
    <property type="project" value="InterPro"/>
</dbReference>
<feature type="domain" description="Calponin-homology (CH)" evidence="3">
    <location>
        <begin position="112"/>
        <end position="229"/>
    </location>
</feature>
<dbReference type="Proteomes" id="UP001162131">
    <property type="component" value="Unassembled WGS sequence"/>
</dbReference>
<feature type="domain" description="Calponin-homology (CH)" evidence="3">
    <location>
        <begin position="383"/>
        <end position="489"/>
    </location>
</feature>
<dbReference type="PROSITE" id="PS50021">
    <property type="entry name" value="CH"/>
    <property type="match status" value="4"/>
</dbReference>
<dbReference type="SUPFAM" id="SSF47473">
    <property type="entry name" value="EF-hand"/>
    <property type="match status" value="1"/>
</dbReference>
<evidence type="ECO:0000313" key="4">
    <source>
        <dbReference type="EMBL" id="CAG9322292.1"/>
    </source>
</evidence>
<dbReference type="EMBL" id="CAJZBQ010000030">
    <property type="protein sequence ID" value="CAG9322292.1"/>
    <property type="molecule type" value="Genomic_DNA"/>
</dbReference>
<name>A0AAU9J9C8_9CILI</name>
<gene>
    <name evidence="4" type="ORF">BSTOLATCC_MIC30665</name>
</gene>
<dbReference type="PANTHER" id="PTHR19961">
    <property type="entry name" value="FIMBRIN/PLASTIN"/>
    <property type="match status" value="1"/>
</dbReference>
<dbReference type="GO" id="GO:0051015">
    <property type="term" value="F:actin filament binding"/>
    <property type="evidence" value="ECO:0007669"/>
    <property type="project" value="InterPro"/>
</dbReference>
<proteinExistence type="predicted"/>
<dbReference type="InterPro" id="IPR036872">
    <property type="entry name" value="CH_dom_sf"/>
</dbReference>
<dbReference type="InterPro" id="IPR001715">
    <property type="entry name" value="CH_dom"/>
</dbReference>
<dbReference type="FunFam" id="1.10.418.10:FF:000042">
    <property type="entry name" value="Fimbrin, putative"/>
    <property type="match status" value="1"/>
</dbReference>
<keyword evidence="1" id="KW-0677">Repeat</keyword>